<evidence type="ECO:0000313" key="1">
    <source>
        <dbReference type="EMBL" id="KAK1858399.1"/>
    </source>
</evidence>
<protein>
    <submittedName>
        <fullName evidence="1">Uncharacterized protein</fullName>
    </submittedName>
</protein>
<dbReference type="EMBL" id="CM020618">
    <property type="protein sequence ID" value="KAK1858399.1"/>
    <property type="molecule type" value="Genomic_DNA"/>
</dbReference>
<evidence type="ECO:0000313" key="2">
    <source>
        <dbReference type="Proteomes" id="UP000798662"/>
    </source>
</evidence>
<comment type="caution">
    <text evidence="1">The sequence shown here is derived from an EMBL/GenBank/DDBJ whole genome shotgun (WGS) entry which is preliminary data.</text>
</comment>
<gene>
    <name evidence="1" type="ORF">I4F81_001004</name>
</gene>
<reference evidence="1" key="1">
    <citation type="submission" date="2019-11" db="EMBL/GenBank/DDBJ databases">
        <title>Nori genome reveals adaptations in red seaweeds to the harsh intertidal environment.</title>
        <authorList>
            <person name="Wang D."/>
            <person name="Mao Y."/>
        </authorList>
    </citation>
    <scope>NUCLEOTIDE SEQUENCE</scope>
    <source>
        <tissue evidence="1">Gametophyte</tissue>
    </source>
</reference>
<sequence length="519" mass="52162">MRCHASVGLAGLAATAVAVAAVVAAAPAAPTVGNLPLLGRPARRAAVARAAADGRVFTLRADCDDGCQQRARGGLAAAGCTRIVLLRALRMATATCAAAGGGDAAANADARLADIPGVTAVERDGLMWAEEEGEGDAGELVEGGGGSRRAVWDDIPLSHPVTGKPYFWGLDRINQYNLPFDFNRTAASCYAPAGEGVVVFVVDSGCATEHPQFGGRATTLALPGSPFPPSGRDDRGHGSHVAGTVGGVDTGVAPRVRLVCVKVNDRHGENIRSDAIAGFDYVAAYKAAHPDEPVILQASFHDDAHTLDVVAERVAAAGVIPVVSAGNAGGDACDYSPGNTDHVLTVANADADDTVVRSSNTGPCVDVIAPGRKTLSVDYRGGLRTMTGTSMSAPTVSGVVSVLLSITPNAGRVTVADMRAALTMSSVPRIGGIPLAWLDPSCPSRPSLPGAVAPTPVGVPSPTAAPSPTATPEPNAAPTPTGTPVPTAAPIAPPPCAPVGAPAWPGGIPPTGRWAQVAA</sequence>
<organism evidence="1 2">
    <name type="scientific">Pyropia yezoensis</name>
    <name type="common">Susabi-nori</name>
    <name type="synonym">Porphyra yezoensis</name>
    <dbReference type="NCBI Taxonomy" id="2788"/>
    <lineage>
        <taxon>Eukaryota</taxon>
        <taxon>Rhodophyta</taxon>
        <taxon>Bangiophyceae</taxon>
        <taxon>Bangiales</taxon>
        <taxon>Bangiaceae</taxon>
        <taxon>Pyropia</taxon>
    </lineage>
</organism>
<accession>A0ACC3BL20</accession>
<proteinExistence type="predicted"/>
<keyword evidence="2" id="KW-1185">Reference proteome</keyword>
<name>A0ACC3BL20_PYRYE</name>
<dbReference type="Proteomes" id="UP000798662">
    <property type="component" value="Chromosome 1"/>
</dbReference>